<dbReference type="AlphaFoldDB" id="A0A6J7NXH6"/>
<name>A0A6J7NXH6_9ZZZZ</name>
<gene>
    <name evidence="1" type="ORF">UFOPK3954_01559</name>
</gene>
<proteinExistence type="predicted"/>
<sequence>MAIGAKLVSPPLFQSMYSRVSHSCAGTTKLASASGRNPLVESSRIASRGCGVNRGMDTDQCSLVGQKLMGEVYGTRRTGVFRRRSAIPTPCDP</sequence>
<organism evidence="1">
    <name type="scientific">freshwater metagenome</name>
    <dbReference type="NCBI Taxonomy" id="449393"/>
    <lineage>
        <taxon>unclassified sequences</taxon>
        <taxon>metagenomes</taxon>
        <taxon>ecological metagenomes</taxon>
    </lineage>
</organism>
<protein>
    <submittedName>
        <fullName evidence="1">Unannotated protein</fullName>
    </submittedName>
</protein>
<evidence type="ECO:0000313" key="1">
    <source>
        <dbReference type="EMBL" id="CAB4997751.1"/>
    </source>
</evidence>
<reference evidence="1" key="1">
    <citation type="submission" date="2020-05" db="EMBL/GenBank/DDBJ databases">
        <authorList>
            <person name="Chiriac C."/>
            <person name="Salcher M."/>
            <person name="Ghai R."/>
            <person name="Kavagutti S V."/>
        </authorList>
    </citation>
    <scope>NUCLEOTIDE SEQUENCE</scope>
</reference>
<dbReference type="EMBL" id="CAFBON010000169">
    <property type="protein sequence ID" value="CAB4997751.1"/>
    <property type="molecule type" value="Genomic_DNA"/>
</dbReference>
<accession>A0A6J7NXH6</accession>